<dbReference type="AlphaFoldDB" id="A0A7I7QQF9"/>
<proteinExistence type="inferred from homology"/>
<dbReference type="Gene3D" id="3.40.50.720">
    <property type="entry name" value="NAD(P)-binding Rossmann-like Domain"/>
    <property type="match status" value="1"/>
</dbReference>
<dbReference type="InterPro" id="IPR002347">
    <property type="entry name" value="SDR_fam"/>
</dbReference>
<name>A0A7I7QQF9_9MYCO</name>
<reference evidence="4 5" key="1">
    <citation type="journal article" date="2019" name="Emerg. Microbes Infect.">
        <title>Comprehensive subspecies identification of 175 nontuberculous mycobacteria species based on 7547 genomic profiles.</title>
        <authorList>
            <person name="Matsumoto Y."/>
            <person name="Kinjo T."/>
            <person name="Motooka D."/>
            <person name="Nabeya D."/>
            <person name="Jung N."/>
            <person name="Uechi K."/>
            <person name="Horii T."/>
            <person name="Iida T."/>
            <person name="Fujita J."/>
            <person name="Nakamura S."/>
        </authorList>
    </citation>
    <scope>NUCLEOTIDE SEQUENCE [LARGE SCALE GENOMIC DNA]</scope>
    <source>
        <strain evidence="4 5">JCM 17899</strain>
    </source>
</reference>
<dbReference type="PRINTS" id="PR00080">
    <property type="entry name" value="SDRFAMILY"/>
</dbReference>
<dbReference type="RefSeq" id="WP_163797469.1">
    <property type="nucleotide sequence ID" value="NZ_AP022588.1"/>
</dbReference>
<dbReference type="PROSITE" id="PS00061">
    <property type="entry name" value="ADH_SHORT"/>
    <property type="match status" value="1"/>
</dbReference>
<evidence type="ECO:0000313" key="4">
    <source>
        <dbReference type="EMBL" id="BBY28581.1"/>
    </source>
</evidence>
<dbReference type="PANTHER" id="PTHR43669:SF3">
    <property type="entry name" value="ALCOHOL DEHYDROGENASE, PUTATIVE (AFU_ORTHOLOGUE AFUA_3G03445)-RELATED"/>
    <property type="match status" value="1"/>
</dbReference>
<keyword evidence="2" id="KW-0560">Oxidoreductase</keyword>
<keyword evidence="5" id="KW-1185">Reference proteome</keyword>
<organism evidence="4 5">
    <name type="scientific">Mycolicibacterium sediminis</name>
    <dbReference type="NCBI Taxonomy" id="1286180"/>
    <lineage>
        <taxon>Bacteria</taxon>
        <taxon>Bacillati</taxon>
        <taxon>Actinomycetota</taxon>
        <taxon>Actinomycetes</taxon>
        <taxon>Mycobacteriales</taxon>
        <taxon>Mycobacteriaceae</taxon>
        <taxon>Mycolicibacterium</taxon>
    </lineage>
</organism>
<protein>
    <submittedName>
        <fullName evidence="4">Dehydrogenase</fullName>
    </submittedName>
</protein>
<dbReference type="SUPFAM" id="SSF51735">
    <property type="entry name" value="NAD(P)-binding Rossmann-fold domains"/>
    <property type="match status" value="1"/>
</dbReference>
<dbReference type="CDD" id="cd05233">
    <property type="entry name" value="SDR_c"/>
    <property type="match status" value="1"/>
</dbReference>
<evidence type="ECO:0000256" key="2">
    <source>
        <dbReference type="ARBA" id="ARBA00023002"/>
    </source>
</evidence>
<gene>
    <name evidence="4" type="ORF">MSEDJ_26770</name>
</gene>
<dbReference type="KEGG" id="msei:MSEDJ_26770"/>
<dbReference type="InterPro" id="IPR036291">
    <property type="entry name" value="NAD(P)-bd_dom_sf"/>
</dbReference>
<sequence length="269" mass="27225">MQIEGTVTVITGAGSGIGRTLAREFAAAGSSVVVGDLSADGAAATVEAITTDGGAAVAVVGDAASTDGITRLLDAARDAFGPVDVYVANAGIIGASGLGDDEADWDLILDVNLRAHVRAAKALVPEWEARGSGYFVGVASAAGLLTQVGAAGYSVTKHAAVGFAEWLSITYGDKGIGVSCVCPMGVETPLLSGITDSADPQARMAAAAVRNAGEVMGPERVAELTVAAVRDGTFLVLPHPAVLDMYRQKGADYDRWLSGMRRYQAGLGG</sequence>
<dbReference type="Proteomes" id="UP000467193">
    <property type="component" value="Chromosome"/>
</dbReference>
<dbReference type="Pfam" id="PF00106">
    <property type="entry name" value="adh_short"/>
    <property type="match status" value="1"/>
</dbReference>
<evidence type="ECO:0000256" key="3">
    <source>
        <dbReference type="RuleBase" id="RU000363"/>
    </source>
</evidence>
<evidence type="ECO:0000313" key="5">
    <source>
        <dbReference type="Proteomes" id="UP000467193"/>
    </source>
</evidence>
<accession>A0A7I7QQF9</accession>
<dbReference type="InterPro" id="IPR020904">
    <property type="entry name" value="Sc_DH/Rdtase_CS"/>
</dbReference>
<dbReference type="GO" id="GO:0016491">
    <property type="term" value="F:oxidoreductase activity"/>
    <property type="evidence" value="ECO:0007669"/>
    <property type="project" value="UniProtKB-KW"/>
</dbReference>
<comment type="similarity">
    <text evidence="1 3">Belongs to the short-chain dehydrogenases/reductases (SDR) family.</text>
</comment>
<dbReference type="EMBL" id="AP022588">
    <property type="protein sequence ID" value="BBY28581.1"/>
    <property type="molecule type" value="Genomic_DNA"/>
</dbReference>
<dbReference type="PRINTS" id="PR00081">
    <property type="entry name" value="GDHRDH"/>
</dbReference>
<dbReference type="PANTHER" id="PTHR43669">
    <property type="entry name" value="5-KETO-D-GLUCONATE 5-REDUCTASE"/>
    <property type="match status" value="1"/>
</dbReference>
<evidence type="ECO:0000256" key="1">
    <source>
        <dbReference type="ARBA" id="ARBA00006484"/>
    </source>
</evidence>